<name>A0A9W4X1L2_9GLOM</name>
<dbReference type="EMBL" id="CAMKVN010005259">
    <property type="protein sequence ID" value="CAI2188530.1"/>
    <property type="molecule type" value="Genomic_DNA"/>
</dbReference>
<feature type="non-terminal residue" evidence="1">
    <location>
        <position position="79"/>
    </location>
</feature>
<dbReference type="AlphaFoldDB" id="A0A9W4X1L2"/>
<comment type="caution">
    <text evidence="1">The sequence shown here is derived from an EMBL/GenBank/DDBJ whole genome shotgun (WGS) entry which is preliminary data.</text>
</comment>
<protein>
    <submittedName>
        <fullName evidence="1">2746_t:CDS:1</fullName>
    </submittedName>
</protein>
<sequence>MAQDKDTIKLQVTQFLCGVTTLKGNHYSRTSLKNALSAISRHLQDVKPGWRYNLHNKVDFPDLYARFDCLLKDMKKKGI</sequence>
<proteinExistence type="predicted"/>
<dbReference type="OrthoDB" id="2414308at2759"/>
<reference evidence="1" key="1">
    <citation type="submission" date="2022-08" db="EMBL/GenBank/DDBJ databases">
        <authorList>
            <person name="Kallberg Y."/>
            <person name="Tangrot J."/>
            <person name="Rosling A."/>
        </authorList>
    </citation>
    <scope>NUCLEOTIDE SEQUENCE</scope>
    <source>
        <strain evidence="1">Wild A</strain>
    </source>
</reference>
<dbReference type="Proteomes" id="UP001153678">
    <property type="component" value="Unassembled WGS sequence"/>
</dbReference>
<gene>
    <name evidence="1" type="ORF">FWILDA_LOCUS13626</name>
</gene>
<keyword evidence="2" id="KW-1185">Reference proteome</keyword>
<organism evidence="1 2">
    <name type="scientific">Funneliformis geosporum</name>
    <dbReference type="NCBI Taxonomy" id="1117311"/>
    <lineage>
        <taxon>Eukaryota</taxon>
        <taxon>Fungi</taxon>
        <taxon>Fungi incertae sedis</taxon>
        <taxon>Mucoromycota</taxon>
        <taxon>Glomeromycotina</taxon>
        <taxon>Glomeromycetes</taxon>
        <taxon>Glomerales</taxon>
        <taxon>Glomeraceae</taxon>
        <taxon>Funneliformis</taxon>
    </lineage>
</organism>
<evidence type="ECO:0000313" key="2">
    <source>
        <dbReference type="Proteomes" id="UP001153678"/>
    </source>
</evidence>
<accession>A0A9W4X1L2</accession>
<evidence type="ECO:0000313" key="1">
    <source>
        <dbReference type="EMBL" id="CAI2188530.1"/>
    </source>
</evidence>